<dbReference type="InterPro" id="IPR006140">
    <property type="entry name" value="D-isomer_DH_NAD-bd"/>
</dbReference>
<name>A0ABS5VRS4_9BACT</name>
<evidence type="ECO:0000256" key="1">
    <source>
        <dbReference type="ARBA" id="ARBA00005854"/>
    </source>
</evidence>
<organism evidence="7 8">
    <name type="scientific">Chryseosolibacter indicus</name>
    <dbReference type="NCBI Taxonomy" id="2782351"/>
    <lineage>
        <taxon>Bacteria</taxon>
        <taxon>Pseudomonadati</taxon>
        <taxon>Bacteroidota</taxon>
        <taxon>Cytophagia</taxon>
        <taxon>Cytophagales</taxon>
        <taxon>Chryseotaleaceae</taxon>
        <taxon>Chryseosolibacter</taxon>
    </lineage>
</organism>
<dbReference type="SUPFAM" id="SSF51735">
    <property type="entry name" value="NAD(P)-binding Rossmann-fold domains"/>
    <property type="match status" value="1"/>
</dbReference>
<reference evidence="7 8" key="1">
    <citation type="submission" date="2021-05" db="EMBL/GenBank/DDBJ databases">
        <title>A Polyphasic approach of four new species of the genus Ohtaekwangia: Ohtaekwangia histidinii sp. nov., Ohtaekwangia cretensis sp. nov., Ohtaekwangia indiensis sp. nov., Ohtaekwangia reichenbachii sp. nov. from diverse environment.</title>
        <authorList>
            <person name="Octaviana S."/>
        </authorList>
    </citation>
    <scope>NUCLEOTIDE SEQUENCE [LARGE SCALE GENOMIC DNA]</scope>
    <source>
        <strain evidence="7 8">PWU20</strain>
    </source>
</reference>
<protein>
    <submittedName>
        <fullName evidence="7">2-hydroxyacid dehydrogenase</fullName>
    </submittedName>
</protein>
<keyword evidence="3" id="KW-0520">NAD</keyword>
<proteinExistence type="inferred from homology"/>
<dbReference type="Proteomes" id="UP000772618">
    <property type="component" value="Unassembled WGS sequence"/>
</dbReference>
<feature type="domain" description="D-isomer specific 2-hydroxyacid dehydrogenase catalytic" evidence="5">
    <location>
        <begin position="3"/>
        <end position="328"/>
    </location>
</feature>
<dbReference type="EMBL" id="JAHESD010000019">
    <property type="protein sequence ID" value="MBT1703733.1"/>
    <property type="molecule type" value="Genomic_DNA"/>
</dbReference>
<dbReference type="InterPro" id="IPR029753">
    <property type="entry name" value="D-isomer_DH_CS"/>
</dbReference>
<evidence type="ECO:0000313" key="7">
    <source>
        <dbReference type="EMBL" id="MBT1703733.1"/>
    </source>
</evidence>
<dbReference type="PANTHER" id="PTHR43026">
    <property type="entry name" value="2-HYDROXYACID DEHYDROGENASE HOMOLOG 1-RELATED"/>
    <property type="match status" value="1"/>
</dbReference>
<comment type="similarity">
    <text evidence="1 4">Belongs to the D-isomer specific 2-hydroxyacid dehydrogenase family.</text>
</comment>
<evidence type="ECO:0000259" key="5">
    <source>
        <dbReference type="Pfam" id="PF00389"/>
    </source>
</evidence>
<accession>A0ABS5VRS4</accession>
<keyword evidence="2 4" id="KW-0560">Oxidoreductase</keyword>
<evidence type="ECO:0000259" key="6">
    <source>
        <dbReference type="Pfam" id="PF02826"/>
    </source>
</evidence>
<dbReference type="SUPFAM" id="SSF52283">
    <property type="entry name" value="Formate/glycerate dehydrogenase catalytic domain-like"/>
    <property type="match status" value="1"/>
</dbReference>
<evidence type="ECO:0000256" key="2">
    <source>
        <dbReference type="ARBA" id="ARBA00023002"/>
    </source>
</evidence>
<dbReference type="PROSITE" id="PS00670">
    <property type="entry name" value="D_2_HYDROXYACID_DH_2"/>
    <property type="match status" value="1"/>
</dbReference>
<evidence type="ECO:0000256" key="3">
    <source>
        <dbReference type="ARBA" id="ARBA00023027"/>
    </source>
</evidence>
<dbReference type="Pfam" id="PF02826">
    <property type="entry name" value="2-Hacid_dh_C"/>
    <property type="match status" value="1"/>
</dbReference>
<evidence type="ECO:0000313" key="8">
    <source>
        <dbReference type="Proteomes" id="UP000772618"/>
    </source>
</evidence>
<sequence length="337" mass="37263">MKIFVYSAHAYEIPFLQRLAEGKHELVFTEKKLTLDTAQWASGCEAVALFTADDASAPVIQKLHAFGIRFIALRSAGYDHVDLAKAEKLGISVANVPAYSPYAIAEHAVALLLALNRRITEAQTLMRLQDFRLDTLVGFDIHGKTVGIIGTGTIGMAFVKIMKGFGARLIGYDPVKNKEAEELGLQYVSLDELFKSSDIISIHCPLNEHTRYLISKPQLEKMKKNAILINTSRGGIVNTEDLLEALESGRLGGACLDVYEKEKSLFFEDHRNSTLKDVLFTRLRSNKNVIVTGHQAFLTTEALQGIAGTTIENIDYWEDGQTSPHELNKVAKVANVN</sequence>
<evidence type="ECO:0000256" key="4">
    <source>
        <dbReference type="RuleBase" id="RU003719"/>
    </source>
</evidence>
<dbReference type="InterPro" id="IPR058205">
    <property type="entry name" value="D-LDH-like"/>
</dbReference>
<dbReference type="InterPro" id="IPR006139">
    <property type="entry name" value="D-isomer_2_OHA_DH_cat_dom"/>
</dbReference>
<feature type="domain" description="D-isomer specific 2-hydroxyacid dehydrogenase NAD-binding" evidence="6">
    <location>
        <begin position="109"/>
        <end position="296"/>
    </location>
</feature>
<gene>
    <name evidence="7" type="ORF">KK060_10610</name>
</gene>
<keyword evidence="8" id="KW-1185">Reference proteome</keyword>
<dbReference type="Pfam" id="PF00389">
    <property type="entry name" value="2-Hacid_dh"/>
    <property type="match status" value="1"/>
</dbReference>
<dbReference type="PANTHER" id="PTHR43026:SF1">
    <property type="entry name" value="2-HYDROXYACID DEHYDROGENASE HOMOLOG 1-RELATED"/>
    <property type="match status" value="1"/>
</dbReference>
<dbReference type="CDD" id="cd12183">
    <property type="entry name" value="LDH_like_2"/>
    <property type="match status" value="1"/>
</dbReference>
<dbReference type="RefSeq" id="WP_254153695.1">
    <property type="nucleotide sequence ID" value="NZ_JAHESD010000019.1"/>
</dbReference>
<dbReference type="InterPro" id="IPR036291">
    <property type="entry name" value="NAD(P)-bd_dom_sf"/>
</dbReference>
<dbReference type="Gene3D" id="3.40.50.720">
    <property type="entry name" value="NAD(P)-binding Rossmann-like Domain"/>
    <property type="match status" value="2"/>
</dbReference>
<dbReference type="PROSITE" id="PS00671">
    <property type="entry name" value="D_2_HYDROXYACID_DH_3"/>
    <property type="match status" value="1"/>
</dbReference>
<comment type="caution">
    <text evidence="7">The sequence shown here is derived from an EMBL/GenBank/DDBJ whole genome shotgun (WGS) entry which is preliminary data.</text>
</comment>